<evidence type="ECO:0000259" key="4">
    <source>
        <dbReference type="Pfam" id="PF02449"/>
    </source>
</evidence>
<dbReference type="InterPro" id="IPR017853">
    <property type="entry name" value="GH"/>
</dbReference>
<evidence type="ECO:0000313" key="6">
    <source>
        <dbReference type="EMBL" id="NLS14197.1"/>
    </source>
</evidence>
<dbReference type="RefSeq" id="WP_168837294.1">
    <property type="nucleotide sequence ID" value="NZ_JABAIK010000017.1"/>
</dbReference>
<gene>
    <name evidence="6" type="ORF">HGP28_15025</name>
</gene>
<dbReference type="Pfam" id="PF17992">
    <property type="entry name" value="Agarase_CBM"/>
    <property type="match status" value="1"/>
</dbReference>
<reference evidence="6 7" key="1">
    <citation type="submission" date="2020-04" db="EMBL/GenBank/DDBJ databases">
        <title>Vibrio sp. SM6, a novel species isolated from seawater.</title>
        <authorList>
            <person name="Wang X."/>
        </authorList>
    </citation>
    <scope>NUCLEOTIDE SEQUENCE [LARGE SCALE GENOMIC DNA]</scope>
    <source>
        <strain evidence="6 7">SM6</strain>
    </source>
</reference>
<comment type="caution">
    <text evidence="6">The sequence shown here is derived from an EMBL/GenBank/DDBJ whole genome shotgun (WGS) entry which is preliminary data.</text>
</comment>
<dbReference type="AlphaFoldDB" id="A0A7X8YIA4"/>
<dbReference type="Gene3D" id="2.60.120.430">
    <property type="entry name" value="Galactose-binding lectin"/>
    <property type="match status" value="2"/>
</dbReference>
<dbReference type="Proteomes" id="UP000535589">
    <property type="component" value="Unassembled WGS sequence"/>
</dbReference>
<evidence type="ECO:0000256" key="2">
    <source>
        <dbReference type="ARBA" id="ARBA00023295"/>
    </source>
</evidence>
<protein>
    <submittedName>
        <fullName evidence="6">Beta-agarase</fullName>
    </submittedName>
</protein>
<keyword evidence="3" id="KW-0732">Signal</keyword>
<dbReference type="Pfam" id="PF02449">
    <property type="entry name" value="Glyco_hydro_42"/>
    <property type="match status" value="1"/>
</dbReference>
<keyword evidence="1" id="KW-0378">Hydrolase</keyword>
<keyword evidence="7" id="KW-1185">Reference proteome</keyword>
<feature type="domain" description="Agarase CBM-like" evidence="5">
    <location>
        <begin position="222"/>
        <end position="409"/>
    </location>
</feature>
<feature type="chain" id="PRO_5030644407" evidence="3">
    <location>
        <begin position="23"/>
        <end position="957"/>
    </location>
</feature>
<evidence type="ECO:0000256" key="3">
    <source>
        <dbReference type="SAM" id="SignalP"/>
    </source>
</evidence>
<dbReference type="EMBL" id="JABAIK010000017">
    <property type="protein sequence ID" value="NLS14197.1"/>
    <property type="molecule type" value="Genomic_DNA"/>
</dbReference>
<evidence type="ECO:0000256" key="1">
    <source>
        <dbReference type="ARBA" id="ARBA00022801"/>
    </source>
</evidence>
<feature type="domain" description="Glycoside hydrolase family 42 N-terminal" evidence="4">
    <location>
        <begin position="667"/>
        <end position="839"/>
    </location>
</feature>
<feature type="signal peptide" evidence="3">
    <location>
        <begin position="1"/>
        <end position="22"/>
    </location>
</feature>
<keyword evidence="2" id="KW-0326">Glycosidase</keyword>
<accession>A0A7X8YIA4</accession>
<dbReference type="GO" id="GO:0009341">
    <property type="term" value="C:beta-galactosidase complex"/>
    <property type="evidence" value="ECO:0007669"/>
    <property type="project" value="InterPro"/>
</dbReference>
<dbReference type="SUPFAM" id="SSF51445">
    <property type="entry name" value="(Trans)glycosidases"/>
    <property type="match status" value="1"/>
</dbReference>
<dbReference type="Gene3D" id="3.20.20.80">
    <property type="entry name" value="Glycosidases"/>
    <property type="match status" value="1"/>
</dbReference>
<dbReference type="InterPro" id="IPR013529">
    <property type="entry name" value="Glyco_hydro_42_N"/>
</dbReference>
<sequence>MRLIKTALAVAILSTLSLQCVAVPKSDSNDMSGSATKIEITNKQFLDIALNEHSKFEVLENRLLITFDAISKSESISKWPSMKFRPIQGNYDWNAQGGLKLLVENPTAQEVNFEIKIADHLGTLGAASHQLDYAISIPANSTKEVELLFNGSAMNVKGYRGGDELQLANIAEFQFYTVGPAQQQSIILHNIDFIKRTGDFVVTQARKNQVKGEIETLHVLTDFEKGLGNLIEHHDGSQVDLINNKHGKALQVAYSTQSDYPTVKFSAGIEGQAWDWSSFGDAAVAFDIVNPSDSGIQLFVRIDDALDKKLGGDATGAVHSRTGYAQIAPNSSGKYYFTLKDLEQGLDSGMRGEPPEKAFDANQVVFGWGEKELDTSNIVSIQLYLMNPKQDAVLAIEKISLIPNVSLDTSRYIGLLDEFGQYMEETWTEKINTVEELKRYGQADLLLIDSAKLPADRSKYSGWKHGPKLEATGFFRTEKIDGKWSLVDPEGYLYFMTGLDNIRMDDSYTVTGIDFADASGSSKENMRPSQLKDISYKLDKRKRVVASPLRSQMFTWLPDYSSPLADNYSYTEMIHMGPLAHGEVFSFYSANLQRKYGTKNSQETLSIWKDVTLARMEDWGFTSLGNWSDPMYRHNGKMPYTAHGWITGTHQKVSTGNDYWGPMHDPFDPQFRVSVASMAEEIGKEVNNDPWCIGYFVDNELSWGNTVSDTNHYSLIVSALRSDIKQSHTKAVLANLLKGKYGTIDKFNQAWGVSVESWQEFSKGFDFQGEYTNVIKTDLSEMLFKFADKYFSVVSEEMAKKLPNHMFLGSRFADWAITPEAAEAAAKYVDVMSYNLYASDLNSKGDWSRLAKLDKPSVIGEFHFGSLDSGLFHPGIMSADNQFGRSESYTKYMQSIIENPYFVGAHWFQYMDSPVTGRAWDGENYNVGFVTVADVPYKPLVNAAKAFNESLYQNRFK</sequence>
<evidence type="ECO:0000313" key="7">
    <source>
        <dbReference type="Proteomes" id="UP000535589"/>
    </source>
</evidence>
<dbReference type="GO" id="GO:0004565">
    <property type="term" value="F:beta-galactosidase activity"/>
    <property type="evidence" value="ECO:0007669"/>
    <property type="project" value="InterPro"/>
</dbReference>
<name>A0A7X8YIA4_9VIBR</name>
<organism evidence="6 7">
    <name type="scientific">Vibrio agarilyticus</name>
    <dbReference type="NCBI Taxonomy" id="2726741"/>
    <lineage>
        <taxon>Bacteria</taxon>
        <taxon>Pseudomonadati</taxon>
        <taxon>Pseudomonadota</taxon>
        <taxon>Gammaproteobacteria</taxon>
        <taxon>Vibrionales</taxon>
        <taxon>Vibrionaceae</taxon>
        <taxon>Vibrio</taxon>
    </lineage>
</organism>
<dbReference type="GO" id="GO:0005975">
    <property type="term" value="P:carbohydrate metabolic process"/>
    <property type="evidence" value="ECO:0007669"/>
    <property type="project" value="InterPro"/>
</dbReference>
<proteinExistence type="predicted"/>
<evidence type="ECO:0000259" key="5">
    <source>
        <dbReference type="Pfam" id="PF17992"/>
    </source>
</evidence>
<dbReference type="InterPro" id="IPR040669">
    <property type="entry name" value="Agarase_CBM"/>
</dbReference>